<keyword evidence="3" id="KW-0969">Cilium</keyword>
<proteinExistence type="inferred from homology"/>
<dbReference type="Gene3D" id="1.20.5.340">
    <property type="match status" value="1"/>
</dbReference>
<gene>
    <name evidence="7" type="ORF">ECRA1380_LOCUS12207</name>
</gene>
<evidence type="ECO:0000256" key="4">
    <source>
        <dbReference type="ARBA" id="ARBA00023273"/>
    </source>
</evidence>
<dbReference type="AlphaFoldDB" id="A0A7S3KLM0"/>
<comment type="similarity">
    <text evidence="2">Belongs to the IFT57 family.</text>
</comment>
<dbReference type="Pfam" id="PF10498">
    <property type="entry name" value="IFT57"/>
    <property type="match status" value="1"/>
</dbReference>
<sequence>MFKTRHDTMTGDYKQVAETMKENTNEFNRLKNSVQELEAELYDVEEKLADVKKKMDENQSKISDTSPLQKIKKGITKMQKEIRSVDIRIGVVLNTLTQLKLKERNIDDSGKKGAADDDDEMDLEL</sequence>
<dbReference type="GO" id="GO:1905515">
    <property type="term" value="P:non-motile cilium assembly"/>
    <property type="evidence" value="ECO:0007669"/>
    <property type="project" value="TreeGrafter"/>
</dbReference>
<dbReference type="PANTHER" id="PTHR16011">
    <property type="entry name" value="IFT57/HIPPI"/>
    <property type="match status" value="1"/>
</dbReference>
<dbReference type="GO" id="GO:0042073">
    <property type="term" value="P:intraciliary transport"/>
    <property type="evidence" value="ECO:0007669"/>
    <property type="project" value="TreeGrafter"/>
</dbReference>
<evidence type="ECO:0000256" key="5">
    <source>
        <dbReference type="SAM" id="Coils"/>
    </source>
</evidence>
<feature type="coiled-coil region" evidence="5">
    <location>
        <begin position="20"/>
        <end position="61"/>
    </location>
</feature>
<accession>A0A7S3KLM0</accession>
<dbReference type="GO" id="GO:0005815">
    <property type="term" value="C:microtubule organizing center"/>
    <property type="evidence" value="ECO:0007669"/>
    <property type="project" value="TreeGrafter"/>
</dbReference>
<evidence type="ECO:0000256" key="1">
    <source>
        <dbReference type="ARBA" id="ARBA00004138"/>
    </source>
</evidence>
<feature type="region of interest" description="Disordered" evidence="6">
    <location>
        <begin position="104"/>
        <end position="125"/>
    </location>
</feature>
<evidence type="ECO:0000256" key="6">
    <source>
        <dbReference type="SAM" id="MobiDB-lite"/>
    </source>
</evidence>
<feature type="compositionally biased region" description="Basic and acidic residues" evidence="6">
    <location>
        <begin position="104"/>
        <end position="115"/>
    </location>
</feature>
<reference evidence="7" key="1">
    <citation type="submission" date="2021-01" db="EMBL/GenBank/DDBJ databases">
        <authorList>
            <person name="Corre E."/>
            <person name="Pelletier E."/>
            <person name="Niang G."/>
            <person name="Scheremetjew M."/>
            <person name="Finn R."/>
            <person name="Kale V."/>
            <person name="Holt S."/>
            <person name="Cochrane G."/>
            <person name="Meng A."/>
            <person name="Brown T."/>
            <person name="Cohen L."/>
        </authorList>
    </citation>
    <scope>NUCLEOTIDE SEQUENCE</scope>
    <source>
        <strain evidence="7">CT5</strain>
    </source>
</reference>
<comment type="subcellular location">
    <subcellularLocation>
        <location evidence="1">Cell projection</location>
        <location evidence="1">Cilium</location>
    </subcellularLocation>
</comment>
<dbReference type="GO" id="GO:0005929">
    <property type="term" value="C:cilium"/>
    <property type="evidence" value="ECO:0007669"/>
    <property type="project" value="UniProtKB-SubCell"/>
</dbReference>
<dbReference type="EMBL" id="HBIK01026265">
    <property type="protein sequence ID" value="CAE0387235.1"/>
    <property type="molecule type" value="Transcribed_RNA"/>
</dbReference>
<keyword evidence="5" id="KW-0175">Coiled coil</keyword>
<dbReference type="GO" id="GO:0030992">
    <property type="term" value="C:intraciliary transport particle B"/>
    <property type="evidence" value="ECO:0007669"/>
    <property type="project" value="TreeGrafter"/>
</dbReference>
<protein>
    <submittedName>
        <fullName evidence="7">Uncharacterized protein</fullName>
    </submittedName>
</protein>
<evidence type="ECO:0000256" key="2">
    <source>
        <dbReference type="ARBA" id="ARBA00009415"/>
    </source>
</evidence>
<dbReference type="InterPro" id="IPR019530">
    <property type="entry name" value="Intra-flagellar_transport_57"/>
</dbReference>
<organism evidence="7">
    <name type="scientific">Euplotes crassus</name>
    <dbReference type="NCBI Taxonomy" id="5936"/>
    <lineage>
        <taxon>Eukaryota</taxon>
        <taxon>Sar</taxon>
        <taxon>Alveolata</taxon>
        <taxon>Ciliophora</taxon>
        <taxon>Intramacronucleata</taxon>
        <taxon>Spirotrichea</taxon>
        <taxon>Hypotrichia</taxon>
        <taxon>Euplotida</taxon>
        <taxon>Euplotidae</taxon>
        <taxon>Moneuplotes</taxon>
    </lineage>
</organism>
<feature type="compositionally biased region" description="Acidic residues" evidence="6">
    <location>
        <begin position="116"/>
        <end position="125"/>
    </location>
</feature>
<dbReference type="GO" id="GO:0005794">
    <property type="term" value="C:Golgi apparatus"/>
    <property type="evidence" value="ECO:0007669"/>
    <property type="project" value="TreeGrafter"/>
</dbReference>
<evidence type="ECO:0000313" key="7">
    <source>
        <dbReference type="EMBL" id="CAE0387235.1"/>
    </source>
</evidence>
<dbReference type="PANTHER" id="PTHR16011:SF0">
    <property type="entry name" value="INTRAFLAGELLAR TRANSPORT PROTEIN 57 HOMOLOG"/>
    <property type="match status" value="1"/>
</dbReference>
<name>A0A7S3KLM0_EUPCR</name>
<evidence type="ECO:0000256" key="3">
    <source>
        <dbReference type="ARBA" id="ARBA00023069"/>
    </source>
</evidence>
<keyword evidence="4" id="KW-0966">Cell projection</keyword>